<evidence type="ECO:0000256" key="7">
    <source>
        <dbReference type="ARBA" id="ARBA00023136"/>
    </source>
</evidence>
<keyword evidence="11" id="KW-1185">Reference proteome</keyword>
<keyword evidence="5" id="KW-0769">Symport</keyword>
<feature type="transmembrane region" description="Helical" evidence="8">
    <location>
        <begin position="80"/>
        <end position="102"/>
    </location>
</feature>
<feature type="domain" description="Major facilitator superfamily (MFS) profile" evidence="9">
    <location>
        <begin position="9"/>
        <end position="422"/>
    </location>
</feature>
<comment type="subcellular location">
    <subcellularLocation>
        <location evidence="1">Cell inner membrane</location>
        <topology evidence="1">Multi-pass membrane protein</topology>
    </subcellularLocation>
</comment>
<dbReference type="GO" id="GO:0005886">
    <property type="term" value="C:plasma membrane"/>
    <property type="evidence" value="ECO:0007669"/>
    <property type="project" value="UniProtKB-SubCell"/>
</dbReference>
<accession>A0A0F3MMV2</accession>
<keyword evidence="2" id="KW-0813">Transport</keyword>
<evidence type="ECO:0000313" key="10">
    <source>
        <dbReference type="EMBL" id="KJV57083.1"/>
    </source>
</evidence>
<dbReference type="OrthoDB" id="9783227at2"/>
<proteinExistence type="predicted"/>
<dbReference type="RefSeq" id="WP_045797021.1">
    <property type="nucleotide sequence ID" value="NZ_LANP01000004.1"/>
</dbReference>
<feature type="transmembrane region" description="Helical" evidence="8">
    <location>
        <begin position="157"/>
        <end position="174"/>
    </location>
</feature>
<dbReference type="InterPro" id="IPR011701">
    <property type="entry name" value="MFS"/>
</dbReference>
<keyword evidence="4 8" id="KW-0812">Transmembrane</keyword>
<organism evidence="10 11">
    <name type="scientific">Orientia chuto str. Dubai</name>
    <dbReference type="NCBI Taxonomy" id="1359168"/>
    <lineage>
        <taxon>Bacteria</taxon>
        <taxon>Pseudomonadati</taxon>
        <taxon>Pseudomonadota</taxon>
        <taxon>Alphaproteobacteria</taxon>
        <taxon>Rickettsiales</taxon>
        <taxon>Rickettsiaceae</taxon>
        <taxon>Rickettsieae</taxon>
        <taxon>Orientia</taxon>
    </lineage>
</organism>
<dbReference type="InterPro" id="IPR036259">
    <property type="entry name" value="MFS_trans_sf"/>
</dbReference>
<dbReference type="Proteomes" id="UP000033616">
    <property type="component" value="Unassembled WGS sequence"/>
</dbReference>
<dbReference type="STRING" id="1359168.OCHUTO_0237"/>
<reference evidence="10 11" key="1">
    <citation type="submission" date="2015-02" db="EMBL/GenBank/DDBJ databases">
        <title>Genome Sequencing of Rickettsiales.</title>
        <authorList>
            <person name="Daugherty S.C."/>
            <person name="Su Q."/>
            <person name="Abolude K."/>
            <person name="Beier-Sexton M."/>
            <person name="Carlyon J.A."/>
            <person name="Carter R."/>
            <person name="Day N.P."/>
            <person name="Dumler S.J."/>
            <person name="Dyachenko V."/>
            <person name="Godinez A."/>
            <person name="Kurtti T.J."/>
            <person name="Lichay M."/>
            <person name="Mullins K.E."/>
            <person name="Ott S."/>
            <person name="Pappas-Brown V."/>
            <person name="Paris D.H."/>
            <person name="Patel P."/>
            <person name="Richards A.L."/>
            <person name="Sadzewicz L."/>
            <person name="Sears K."/>
            <person name="Seidman D."/>
            <person name="Sengamalay N."/>
            <person name="Stenos J."/>
            <person name="Tallon L.J."/>
            <person name="Vincent G."/>
            <person name="Fraser C.M."/>
            <person name="Munderloh U."/>
            <person name="Dunning-Hotopp J.C."/>
        </authorList>
    </citation>
    <scope>NUCLEOTIDE SEQUENCE [LARGE SCALE GENOMIC DNA]</scope>
    <source>
        <strain evidence="10 11">Fuller</strain>
    </source>
</reference>
<feature type="transmembrane region" description="Helical" evidence="8">
    <location>
        <begin position="269"/>
        <end position="292"/>
    </location>
</feature>
<evidence type="ECO:0000259" key="9">
    <source>
        <dbReference type="PROSITE" id="PS50850"/>
    </source>
</evidence>
<sequence>MCKNKYKFVFLAAIFGNILEYFDYTLYTIFVLQLGQAFFPKSSEFVQVISALSLFAVGFLARPVGGIFFGYIGDKYGRKISLVISMLGMTIPTFLIGLIPTFNQIGYLAPLTLALLRLTQGLCLSGEGAGTAIFVLEHQHNLKPGLVTGLVHGSNTAGMLLATIVGIIVENYYFDIKDAWRIAFLLGGFLGLIGLYVRIKVAETPVFLALVKKRNLLKYPLVDVIRTAKHKMLITFCVGGVTSSIVYLVKSVNVFYKTILHFNNSSALYYLFYTSCILMICMPISGAISDFLGRTKMMIYSVAATVIMAAVVFSLMSSDIIWHQLLGLTGLGMLAGGVSGVSYIFIISLFTPEQRFTGIAFSFNLGNAIFGGTAPTITTWLAGTIKNNYGSTLGHIAPAFYIMATSTVFLLVMYFTYHWVKEYDNQLNFNNKN</sequence>
<name>A0A0F3MMV2_9RICK</name>
<feature type="transmembrane region" description="Helical" evidence="8">
    <location>
        <begin position="114"/>
        <end position="136"/>
    </location>
</feature>
<keyword evidence="3" id="KW-1003">Cell membrane</keyword>
<feature type="transmembrane region" description="Helical" evidence="8">
    <location>
        <begin position="395"/>
        <end position="417"/>
    </location>
</feature>
<evidence type="ECO:0000256" key="6">
    <source>
        <dbReference type="ARBA" id="ARBA00022989"/>
    </source>
</evidence>
<feature type="transmembrane region" description="Helical" evidence="8">
    <location>
        <begin position="232"/>
        <end position="249"/>
    </location>
</feature>
<feature type="transmembrane region" description="Helical" evidence="8">
    <location>
        <begin position="180"/>
        <end position="211"/>
    </location>
</feature>
<feature type="transmembrane region" description="Helical" evidence="8">
    <location>
        <begin position="328"/>
        <end position="351"/>
    </location>
</feature>
<dbReference type="PROSITE" id="PS50850">
    <property type="entry name" value="MFS"/>
    <property type="match status" value="1"/>
</dbReference>
<dbReference type="GO" id="GO:0015293">
    <property type="term" value="F:symporter activity"/>
    <property type="evidence" value="ECO:0007669"/>
    <property type="project" value="UniProtKB-KW"/>
</dbReference>
<dbReference type="PANTHER" id="PTHR43528">
    <property type="entry name" value="ALPHA-KETOGLUTARATE PERMEASE"/>
    <property type="match status" value="1"/>
</dbReference>
<dbReference type="InterPro" id="IPR051084">
    <property type="entry name" value="H+-coupled_symporters"/>
</dbReference>
<dbReference type="Gene3D" id="1.20.1250.20">
    <property type="entry name" value="MFS general substrate transporter like domains"/>
    <property type="match status" value="2"/>
</dbReference>
<evidence type="ECO:0000313" key="11">
    <source>
        <dbReference type="Proteomes" id="UP000033616"/>
    </source>
</evidence>
<feature type="transmembrane region" description="Helical" evidence="8">
    <location>
        <begin position="45"/>
        <end position="73"/>
    </location>
</feature>
<comment type="caution">
    <text evidence="10">The sequence shown here is derived from an EMBL/GenBank/DDBJ whole genome shotgun (WGS) entry which is preliminary data.</text>
</comment>
<feature type="transmembrane region" description="Helical" evidence="8">
    <location>
        <begin position="363"/>
        <end position="383"/>
    </location>
</feature>
<evidence type="ECO:0000256" key="1">
    <source>
        <dbReference type="ARBA" id="ARBA00004429"/>
    </source>
</evidence>
<gene>
    <name evidence="10" type="ORF">OCHUTO_0237</name>
</gene>
<dbReference type="Pfam" id="PF07690">
    <property type="entry name" value="MFS_1"/>
    <property type="match status" value="1"/>
</dbReference>
<evidence type="ECO:0000256" key="8">
    <source>
        <dbReference type="SAM" id="Phobius"/>
    </source>
</evidence>
<protein>
    <submittedName>
        <fullName evidence="10">Sugar (And other) transporter family protein</fullName>
    </submittedName>
</protein>
<keyword evidence="7 8" id="KW-0472">Membrane</keyword>
<dbReference type="PATRIC" id="fig|1359168.3.peg.938"/>
<evidence type="ECO:0000256" key="3">
    <source>
        <dbReference type="ARBA" id="ARBA00022475"/>
    </source>
</evidence>
<evidence type="ECO:0000256" key="2">
    <source>
        <dbReference type="ARBA" id="ARBA00022448"/>
    </source>
</evidence>
<evidence type="ECO:0000256" key="5">
    <source>
        <dbReference type="ARBA" id="ARBA00022847"/>
    </source>
</evidence>
<dbReference type="SUPFAM" id="SSF103473">
    <property type="entry name" value="MFS general substrate transporter"/>
    <property type="match status" value="1"/>
</dbReference>
<dbReference type="AlphaFoldDB" id="A0A0F3MMV2"/>
<dbReference type="InterPro" id="IPR020846">
    <property type="entry name" value="MFS_dom"/>
</dbReference>
<feature type="transmembrane region" description="Helical" evidence="8">
    <location>
        <begin position="299"/>
        <end position="322"/>
    </location>
</feature>
<dbReference type="PANTHER" id="PTHR43528:SF7">
    <property type="entry name" value="MFS TRANSPORTER"/>
    <property type="match status" value="1"/>
</dbReference>
<keyword evidence="6 8" id="KW-1133">Transmembrane helix</keyword>
<evidence type="ECO:0000256" key="4">
    <source>
        <dbReference type="ARBA" id="ARBA00022692"/>
    </source>
</evidence>
<dbReference type="EMBL" id="LANP01000004">
    <property type="protein sequence ID" value="KJV57083.1"/>
    <property type="molecule type" value="Genomic_DNA"/>
</dbReference>